<name>A0A077AV54_9PROT</name>
<accession>A0A077AV54</accession>
<dbReference type="KEGG" id="paca:ID47_10400"/>
<gene>
    <name evidence="1" type="ORF">ID47_10400</name>
</gene>
<evidence type="ECO:0000313" key="2">
    <source>
        <dbReference type="Proteomes" id="UP000028926"/>
    </source>
</evidence>
<organism evidence="1 2">
    <name type="scientific">Candidatus Odyssella acanthamoebae</name>
    <dbReference type="NCBI Taxonomy" id="91604"/>
    <lineage>
        <taxon>Bacteria</taxon>
        <taxon>Pseudomonadati</taxon>
        <taxon>Pseudomonadota</taxon>
        <taxon>Alphaproteobacteria</taxon>
        <taxon>Holosporales</taxon>
        <taxon>Candidatus Paracaedibacteraceae</taxon>
        <taxon>Candidatus Odyssella</taxon>
    </lineage>
</organism>
<reference evidence="1 2" key="1">
    <citation type="submission" date="2014-07" db="EMBL/GenBank/DDBJ databases">
        <title>Comparative genomic insights into amoeba endosymbionts belonging to the families of Holosporaceae and Candidatus Midichloriaceae within Rickettsiales.</title>
        <authorList>
            <person name="Wang Z."/>
            <person name="Wu M."/>
        </authorList>
    </citation>
    <scope>NUCLEOTIDE SEQUENCE [LARGE SCALE GENOMIC DNA]</scope>
    <source>
        <strain evidence="1">PRA3</strain>
    </source>
</reference>
<proteinExistence type="predicted"/>
<sequence>MDTTEMDSASSFLQRSTGILGSKLSDSMPGSEKLSTILHNICCYYLQPNHTAETILKISKDLVNYYENLVKLTNRASFHRLHTIKIDKNIFENIAFLARPYGHESRSVAR</sequence>
<dbReference type="Proteomes" id="UP000028926">
    <property type="component" value="Chromosome"/>
</dbReference>
<dbReference type="EMBL" id="CP008941">
    <property type="protein sequence ID" value="AIK97052.1"/>
    <property type="molecule type" value="Genomic_DNA"/>
</dbReference>
<dbReference type="HOGENOM" id="CLU_2166414_0_0_5"/>
<dbReference type="AlphaFoldDB" id="A0A077AV54"/>
<evidence type="ECO:0000313" key="1">
    <source>
        <dbReference type="EMBL" id="AIK97052.1"/>
    </source>
</evidence>
<dbReference type="STRING" id="91604.ID47_10400"/>
<keyword evidence="2" id="KW-1185">Reference proteome</keyword>
<protein>
    <submittedName>
        <fullName evidence="1">Uncharacterized protein</fullName>
    </submittedName>
</protein>